<protein>
    <submittedName>
        <fullName evidence="2">Uncharacterized protein</fullName>
    </submittedName>
</protein>
<keyword evidence="3" id="KW-1185">Reference proteome</keyword>
<reference evidence="2" key="1">
    <citation type="submission" date="2022-11" db="EMBL/GenBank/DDBJ databases">
        <authorList>
            <person name="Scott C."/>
            <person name="Bruce N."/>
        </authorList>
    </citation>
    <scope>NUCLEOTIDE SEQUENCE</scope>
</reference>
<dbReference type="OrthoDB" id="2898509at2759"/>
<organism evidence="2 3">
    <name type="scientific">Parascedosporium putredinis</name>
    <dbReference type="NCBI Taxonomy" id="1442378"/>
    <lineage>
        <taxon>Eukaryota</taxon>
        <taxon>Fungi</taxon>
        <taxon>Dikarya</taxon>
        <taxon>Ascomycota</taxon>
        <taxon>Pezizomycotina</taxon>
        <taxon>Sordariomycetes</taxon>
        <taxon>Hypocreomycetidae</taxon>
        <taxon>Microascales</taxon>
        <taxon>Microascaceae</taxon>
        <taxon>Parascedosporium</taxon>
    </lineage>
</organism>
<evidence type="ECO:0000313" key="2">
    <source>
        <dbReference type="EMBL" id="CAI4212986.1"/>
    </source>
</evidence>
<dbReference type="GO" id="GO:0016491">
    <property type="term" value="F:oxidoreductase activity"/>
    <property type="evidence" value="ECO:0007669"/>
    <property type="project" value="UniProtKB-KW"/>
</dbReference>
<dbReference type="InterPro" id="IPR036291">
    <property type="entry name" value="NAD(P)-bd_dom_sf"/>
</dbReference>
<dbReference type="Gene3D" id="3.40.50.720">
    <property type="entry name" value="NAD(P)-binding Rossmann-like Domain"/>
    <property type="match status" value="1"/>
</dbReference>
<proteinExistence type="predicted"/>
<evidence type="ECO:0000313" key="3">
    <source>
        <dbReference type="Proteomes" id="UP000838763"/>
    </source>
</evidence>
<dbReference type="Proteomes" id="UP000838763">
    <property type="component" value="Unassembled WGS sequence"/>
</dbReference>
<sequence>MVSLKDMRTSLAALKDVNNLVAVVHCVHALVLIVGRNAAAADKIVRECRESSPTSEFEFLAEDIILLQGVDRVCAKIRARVDKVDLLFMTPDFLSFASRQVYGEAGFHLDDLDLKSHSGLLVGTSHASLMTSLANEELAVRHPSTSFVHVFPE</sequence>
<dbReference type="PANTHER" id="PTHR47534:SF3">
    <property type="entry name" value="ALCOHOL DEHYDROGENASE-LIKE C-TERMINAL DOMAIN-CONTAINING PROTEIN"/>
    <property type="match status" value="1"/>
</dbReference>
<evidence type="ECO:0000256" key="1">
    <source>
        <dbReference type="ARBA" id="ARBA00023002"/>
    </source>
</evidence>
<dbReference type="AlphaFoldDB" id="A0A9P1H048"/>
<comment type="caution">
    <text evidence="2">The sequence shown here is derived from an EMBL/GenBank/DDBJ whole genome shotgun (WGS) entry which is preliminary data.</text>
</comment>
<gene>
    <name evidence="2" type="ORF">PPNO1_LOCUS2737</name>
</gene>
<dbReference type="EMBL" id="CALLCH030000006">
    <property type="protein sequence ID" value="CAI4212986.1"/>
    <property type="molecule type" value="Genomic_DNA"/>
</dbReference>
<accession>A0A9P1H048</accession>
<keyword evidence="1" id="KW-0560">Oxidoreductase</keyword>
<dbReference type="InterPro" id="IPR052228">
    <property type="entry name" value="Sec_Metab_Biosynth_Oxidored"/>
</dbReference>
<dbReference type="PANTHER" id="PTHR47534">
    <property type="entry name" value="YALI0E05731P"/>
    <property type="match status" value="1"/>
</dbReference>
<dbReference type="SUPFAM" id="SSF51735">
    <property type="entry name" value="NAD(P)-binding Rossmann-fold domains"/>
    <property type="match status" value="1"/>
</dbReference>
<name>A0A9P1H048_9PEZI</name>